<reference evidence="5" key="1">
    <citation type="journal article" date="2019" name="Int. J. Syst. Evol. Microbiol.">
        <title>The Global Catalogue of Microorganisms (GCM) 10K type strain sequencing project: providing services to taxonomists for standard genome sequencing and annotation.</title>
        <authorList>
            <consortium name="The Broad Institute Genomics Platform"/>
            <consortium name="The Broad Institute Genome Sequencing Center for Infectious Disease"/>
            <person name="Wu L."/>
            <person name="Ma J."/>
        </authorList>
    </citation>
    <scope>NUCLEOTIDE SEQUENCE [LARGE SCALE GENOMIC DNA]</scope>
    <source>
        <strain evidence="5">CCUG 54522</strain>
    </source>
</reference>
<evidence type="ECO:0000256" key="1">
    <source>
        <dbReference type="SAM" id="Phobius"/>
    </source>
</evidence>
<dbReference type="Pfam" id="PF19040">
    <property type="entry name" value="SGNH"/>
    <property type="match status" value="1"/>
</dbReference>
<feature type="transmembrane region" description="Helical" evidence="1">
    <location>
        <begin position="302"/>
        <end position="324"/>
    </location>
</feature>
<sequence>MNSENTVRRGFRPEIQGLRAVAVLLVIAYHLYPNRVPGGYVGVDVFFVLSGFLITSHLFREADSTSHLSLVRFWGRRIRRLLPASLLVLAVSLVLTWVWVPQSMWEQTLRQIGASALYVENWALAAEAVDYSAIGNEPTLVQHYWSLSVEEQFYLVWPLLVVAALLLVRRRGVALRPVLTGVFGAVVLASFVYSVVITSHDTARAYFVTPTRAWEFGVGALVGLLGASADPWLRTREPLRVLLGWAGLAAVVWAGFALSDATAFPGWIAAVPVLGTAAVIVAGTSTAAGAVSRPLSWRPATFVGDISYAMYLWHWPLIVVLPFITGVDLRTRDKVGIFLATLVVSWACTRWVEDPVRTNRALADVPWRAYALGAAGMVVVVASAGALHADLNRDVAAAQAASDRVVEKALAGDTPCIGPSTLDPENRADCGPVGGEGDPIQDPAAVVEQNDVLAFPGCMSMPTVVAVHTCDLGTTDDPKRTIAVAGDSHSTHWFPAFDRIGRERGWRVRTFTRSGCPLTDATAVRKDWPEHRYELCRDGNEDIERQILADPEIDTVFVSADSSTYQWEQGPDTDFADPATDGFHAVWQRLTDAGKQVVVIHDVPETKDSKNSPNCVAANPGDPEACASPRDRAVVPDAEADAVATAGPGVRLIKLTDQFCDDELCYAVIGRVIVYRDFAHVSEEYSTLMAPYLSRAFDAVDEPLG</sequence>
<feature type="transmembrane region" description="Helical" evidence="1">
    <location>
        <begin position="336"/>
        <end position="353"/>
    </location>
</feature>
<dbReference type="PANTHER" id="PTHR23028:SF53">
    <property type="entry name" value="ACYL_TRANSF_3 DOMAIN-CONTAINING PROTEIN"/>
    <property type="match status" value="1"/>
</dbReference>
<comment type="caution">
    <text evidence="4">The sequence shown here is derived from an EMBL/GenBank/DDBJ whole genome shotgun (WGS) entry which is preliminary data.</text>
</comment>
<evidence type="ECO:0000313" key="4">
    <source>
        <dbReference type="EMBL" id="MFC6041500.1"/>
    </source>
</evidence>
<keyword evidence="1" id="KW-0472">Membrane</keyword>
<proteinExistence type="predicted"/>
<feature type="transmembrane region" description="Helical" evidence="1">
    <location>
        <begin position="240"/>
        <end position="258"/>
    </location>
</feature>
<dbReference type="EC" id="2.3.1.-" evidence="4"/>
<evidence type="ECO:0000259" key="3">
    <source>
        <dbReference type="Pfam" id="PF19040"/>
    </source>
</evidence>
<evidence type="ECO:0000313" key="5">
    <source>
        <dbReference type="Proteomes" id="UP001596135"/>
    </source>
</evidence>
<keyword evidence="1" id="KW-0812">Transmembrane</keyword>
<dbReference type="InterPro" id="IPR050879">
    <property type="entry name" value="Acyltransferase_3"/>
</dbReference>
<dbReference type="Pfam" id="PF01757">
    <property type="entry name" value="Acyl_transf_3"/>
    <property type="match status" value="1"/>
</dbReference>
<dbReference type="InterPro" id="IPR002656">
    <property type="entry name" value="Acyl_transf_3_dom"/>
</dbReference>
<keyword evidence="5" id="KW-1185">Reference proteome</keyword>
<feature type="domain" description="SGNH" evidence="3">
    <location>
        <begin position="468"/>
        <end position="693"/>
    </location>
</feature>
<feature type="transmembrane region" description="Helical" evidence="1">
    <location>
        <begin position="16"/>
        <end position="32"/>
    </location>
</feature>
<feature type="transmembrane region" description="Helical" evidence="1">
    <location>
        <begin position="175"/>
        <end position="196"/>
    </location>
</feature>
<name>A0ABW1LBY5_9ACTN</name>
<dbReference type="Proteomes" id="UP001596135">
    <property type="component" value="Unassembled WGS sequence"/>
</dbReference>
<dbReference type="EMBL" id="JBHSRJ010000001">
    <property type="protein sequence ID" value="MFC6041500.1"/>
    <property type="molecule type" value="Genomic_DNA"/>
</dbReference>
<protein>
    <submittedName>
        <fullName evidence="4">Acyltransferase family protein</fullName>
        <ecNumber evidence="4">2.3.1.-</ecNumber>
    </submittedName>
</protein>
<keyword evidence="4" id="KW-0808">Transferase</keyword>
<dbReference type="GO" id="GO:0016746">
    <property type="term" value="F:acyltransferase activity"/>
    <property type="evidence" value="ECO:0007669"/>
    <property type="project" value="UniProtKB-KW"/>
</dbReference>
<dbReference type="InterPro" id="IPR043968">
    <property type="entry name" value="SGNH"/>
</dbReference>
<feature type="transmembrane region" description="Helical" evidence="1">
    <location>
        <begin position="216"/>
        <end position="233"/>
    </location>
</feature>
<feature type="transmembrane region" description="Helical" evidence="1">
    <location>
        <begin position="264"/>
        <end position="290"/>
    </location>
</feature>
<dbReference type="RefSeq" id="WP_379149214.1">
    <property type="nucleotide sequence ID" value="NZ_JBHSRJ010000001.1"/>
</dbReference>
<keyword evidence="4" id="KW-0012">Acyltransferase</keyword>
<feature type="transmembrane region" description="Helical" evidence="1">
    <location>
        <begin position="365"/>
        <end position="387"/>
    </location>
</feature>
<keyword evidence="1" id="KW-1133">Transmembrane helix</keyword>
<gene>
    <name evidence="4" type="ORF">ACFPYL_00340</name>
</gene>
<accession>A0ABW1LBY5</accession>
<feature type="domain" description="Acyltransferase 3" evidence="2">
    <location>
        <begin position="14"/>
        <end position="349"/>
    </location>
</feature>
<feature type="transmembrane region" description="Helical" evidence="1">
    <location>
        <begin position="80"/>
        <end position="100"/>
    </location>
</feature>
<evidence type="ECO:0000259" key="2">
    <source>
        <dbReference type="Pfam" id="PF01757"/>
    </source>
</evidence>
<feature type="transmembrane region" description="Helical" evidence="1">
    <location>
        <begin position="152"/>
        <end position="168"/>
    </location>
</feature>
<dbReference type="PANTHER" id="PTHR23028">
    <property type="entry name" value="ACETYLTRANSFERASE"/>
    <property type="match status" value="1"/>
</dbReference>
<feature type="transmembrane region" description="Helical" evidence="1">
    <location>
        <begin position="38"/>
        <end position="59"/>
    </location>
</feature>
<organism evidence="4 5">
    <name type="scientific">Nocardioides hankookensis</name>
    <dbReference type="NCBI Taxonomy" id="443157"/>
    <lineage>
        <taxon>Bacteria</taxon>
        <taxon>Bacillati</taxon>
        <taxon>Actinomycetota</taxon>
        <taxon>Actinomycetes</taxon>
        <taxon>Propionibacteriales</taxon>
        <taxon>Nocardioidaceae</taxon>
        <taxon>Nocardioides</taxon>
    </lineage>
</organism>